<dbReference type="PANTHER" id="PTHR36799:SF2">
    <property type="entry name" value="PROTEIN CHLORORESPIRATORY REDUCTION 42, CHLOROPLASTIC"/>
    <property type="match status" value="1"/>
</dbReference>
<dbReference type="Pfam" id="PF11347">
    <property type="entry name" value="CRR42-like"/>
    <property type="match status" value="1"/>
</dbReference>
<reference evidence="2 3" key="1">
    <citation type="journal article" date="2014" name="Nat. Commun.">
        <title>Klebsormidium flaccidum genome reveals primary factors for plant terrestrial adaptation.</title>
        <authorList>
            <person name="Hori K."/>
            <person name="Maruyama F."/>
            <person name="Fujisawa T."/>
            <person name="Togashi T."/>
            <person name="Yamamoto N."/>
            <person name="Seo M."/>
            <person name="Sato S."/>
            <person name="Yamada T."/>
            <person name="Mori H."/>
            <person name="Tajima N."/>
            <person name="Moriyama T."/>
            <person name="Ikeuchi M."/>
            <person name="Watanabe M."/>
            <person name="Wada H."/>
            <person name="Kobayashi K."/>
            <person name="Saito M."/>
            <person name="Masuda T."/>
            <person name="Sasaki-Sekimoto Y."/>
            <person name="Mashiguchi K."/>
            <person name="Awai K."/>
            <person name="Shimojima M."/>
            <person name="Masuda S."/>
            <person name="Iwai M."/>
            <person name="Nobusawa T."/>
            <person name="Narise T."/>
            <person name="Kondo S."/>
            <person name="Saito H."/>
            <person name="Sato R."/>
            <person name="Murakawa M."/>
            <person name="Ihara Y."/>
            <person name="Oshima-Yamada Y."/>
            <person name="Ohtaka K."/>
            <person name="Satoh M."/>
            <person name="Sonobe K."/>
            <person name="Ishii M."/>
            <person name="Ohtani R."/>
            <person name="Kanamori-Sato M."/>
            <person name="Honoki R."/>
            <person name="Miyazaki D."/>
            <person name="Mochizuki H."/>
            <person name="Umetsu J."/>
            <person name="Higashi K."/>
            <person name="Shibata D."/>
            <person name="Kamiya Y."/>
            <person name="Sato N."/>
            <person name="Nakamura Y."/>
            <person name="Tabata S."/>
            <person name="Ida S."/>
            <person name="Kurokawa K."/>
            <person name="Ohta H."/>
        </authorList>
    </citation>
    <scope>NUCLEOTIDE SEQUENCE [LARGE SCALE GENOMIC DNA]</scope>
    <source>
        <strain evidence="2 3">NIES-2285</strain>
    </source>
</reference>
<dbReference type="STRING" id="105231.A0A0U9HII3"/>
<dbReference type="OrthoDB" id="2020429at2759"/>
<dbReference type="EMBL" id="DF237006">
    <property type="protein sequence ID" value="GAQ80569.1"/>
    <property type="molecule type" value="Genomic_DNA"/>
</dbReference>
<proteinExistence type="predicted"/>
<dbReference type="GO" id="GO:0010258">
    <property type="term" value="P:NADH dehydrogenase complex (plastoquinone) assembly"/>
    <property type="evidence" value="ECO:0000318"/>
    <property type="project" value="GO_Central"/>
</dbReference>
<sequence>MAEDLLCCARLRAGSLRPTTACTFAGTKLRRCSQQAVSSVRVNHWAQTPAPPTRVRSAAFRIETSSSFNLCSPSASVQRLAGCSLGDRSIIKPRRVTSQALGVEGESNQPQSDGGSKSSAAPSSLQIGNPIVIIEAPPFVKSAEPMPMLRENKGQIKEGDVGRIMDRRPKGVWAIRFTNGAFLVDRKYFKELGMQ</sequence>
<gene>
    <name evidence="2" type="ORF">KFL_000570165</name>
</gene>
<name>A0A0U9HII3_KLENI</name>
<dbReference type="GO" id="GO:0009570">
    <property type="term" value="C:chloroplast stroma"/>
    <property type="evidence" value="ECO:0000318"/>
    <property type="project" value="GO_Central"/>
</dbReference>
<protein>
    <submittedName>
        <fullName evidence="2">Chlororespiratory reduction 41</fullName>
    </submittedName>
</protein>
<accession>A0A0U9HII3</accession>
<dbReference type="PANTHER" id="PTHR36799">
    <property type="match status" value="1"/>
</dbReference>
<evidence type="ECO:0000313" key="3">
    <source>
        <dbReference type="Proteomes" id="UP000054558"/>
    </source>
</evidence>
<dbReference type="InterPro" id="IPR021495">
    <property type="entry name" value="CRR42-like"/>
</dbReference>
<organism evidence="2 3">
    <name type="scientific">Klebsormidium nitens</name>
    <name type="common">Green alga</name>
    <name type="synonym">Ulothrix nitens</name>
    <dbReference type="NCBI Taxonomy" id="105231"/>
    <lineage>
        <taxon>Eukaryota</taxon>
        <taxon>Viridiplantae</taxon>
        <taxon>Streptophyta</taxon>
        <taxon>Klebsormidiophyceae</taxon>
        <taxon>Klebsormidiales</taxon>
        <taxon>Klebsormidiaceae</taxon>
        <taxon>Klebsormidium</taxon>
    </lineage>
</organism>
<feature type="region of interest" description="Disordered" evidence="1">
    <location>
        <begin position="96"/>
        <end position="124"/>
    </location>
</feature>
<evidence type="ECO:0000313" key="2">
    <source>
        <dbReference type="EMBL" id="GAQ80569.1"/>
    </source>
</evidence>
<evidence type="ECO:0000256" key="1">
    <source>
        <dbReference type="SAM" id="MobiDB-lite"/>
    </source>
</evidence>
<dbReference type="Proteomes" id="UP000054558">
    <property type="component" value="Unassembled WGS sequence"/>
</dbReference>
<dbReference type="AlphaFoldDB" id="A0A0U9HII3"/>
<keyword evidence="3" id="KW-1185">Reference proteome</keyword>